<name>A0AAQ2HGH6_9MICO</name>
<gene>
    <name evidence="2" type="ORF">E3O49_02925</name>
</gene>
<dbReference type="InterPro" id="IPR003870">
    <property type="entry name" value="DUF222"/>
</dbReference>
<evidence type="ECO:0000313" key="3">
    <source>
        <dbReference type="Proteomes" id="UP000297403"/>
    </source>
</evidence>
<organism evidence="2 3">
    <name type="scientific">Cryobacterium shii</name>
    <dbReference type="NCBI Taxonomy" id="1259235"/>
    <lineage>
        <taxon>Bacteria</taxon>
        <taxon>Bacillati</taxon>
        <taxon>Actinomycetota</taxon>
        <taxon>Actinomycetes</taxon>
        <taxon>Micrococcales</taxon>
        <taxon>Microbacteriaceae</taxon>
        <taxon>Cryobacterium</taxon>
    </lineage>
</organism>
<evidence type="ECO:0000259" key="1">
    <source>
        <dbReference type="Pfam" id="PF02720"/>
    </source>
</evidence>
<dbReference type="Proteomes" id="UP000297403">
    <property type="component" value="Unassembled WGS sequence"/>
</dbReference>
<feature type="domain" description="DUF222" evidence="1">
    <location>
        <begin position="32"/>
        <end position="198"/>
    </location>
</feature>
<protein>
    <submittedName>
        <fullName evidence="2">DUF222 domain-containing protein</fullName>
    </submittedName>
</protein>
<evidence type="ECO:0000313" key="2">
    <source>
        <dbReference type="EMBL" id="TFC51611.1"/>
    </source>
</evidence>
<sequence length="263" mass="28886">MKPSFIEQQETRGEYFDAIREAHGNLAQDAAALADLIDEAHRYATATADAAPRVPGSRWDADTVAEREFVSELACTIRIPQRSAETLLAESACLTGELPRTMAALRAGQISYRHAQVLMGQAWSLPDETKAAFEEGLLKSAANLTASKLKHKARTLRERLHPETIRARHQASVSERNVFFEPEADGMASLHWYDSAEKVQAAYDRITVLGLSLLGPDEDRTLGRLRADVFKDLILNGLTPSGLGTVIQPKPSPKPQSAQLFVV</sequence>
<dbReference type="RefSeq" id="WP_134366646.1">
    <property type="nucleotide sequence ID" value="NZ_SOFY01000013.1"/>
</dbReference>
<dbReference type="AlphaFoldDB" id="A0AAQ2HGH6"/>
<keyword evidence="3" id="KW-1185">Reference proteome</keyword>
<comment type="caution">
    <text evidence="2">The sequence shown here is derived from an EMBL/GenBank/DDBJ whole genome shotgun (WGS) entry which is preliminary data.</text>
</comment>
<reference evidence="2 3" key="1">
    <citation type="submission" date="2019-03" db="EMBL/GenBank/DDBJ databases">
        <title>Genomics of glacier-inhabiting Cryobacterium strains.</title>
        <authorList>
            <person name="Liu Q."/>
            <person name="Xin Y.-H."/>
        </authorList>
    </citation>
    <scope>NUCLEOTIDE SEQUENCE [LARGE SCALE GENOMIC DNA]</scope>
    <source>
        <strain evidence="3">TMT1-22</strain>
    </source>
</reference>
<dbReference type="EMBL" id="SOFY01000013">
    <property type="protein sequence ID" value="TFC51611.1"/>
    <property type="molecule type" value="Genomic_DNA"/>
</dbReference>
<accession>A0AAQ2HGH6</accession>
<dbReference type="Pfam" id="PF02720">
    <property type="entry name" value="DUF222"/>
    <property type="match status" value="1"/>
</dbReference>
<proteinExistence type="predicted"/>